<sequence>MMMANGKREMSNDGANVLVFFNNEVTTIRVFNLEDLLRASLEVLGKWTFEMAYMAVLEVGMVVEVKRLNDVIISKRDFREKIENAEAMDRGNLVPLRAYYFNREEKLVVYDYMSMRSLLVGSLLFDCYRFVIVVVVVDDNEDDDECC</sequence>
<keyword evidence="1" id="KW-0675">Receptor</keyword>
<keyword evidence="1" id="KW-0808">Transferase</keyword>
<evidence type="ECO:0000313" key="2">
    <source>
        <dbReference type="Proteomes" id="UP001060215"/>
    </source>
</evidence>
<accession>A0ACC0GN28</accession>
<dbReference type="EMBL" id="CM045765">
    <property type="protein sequence ID" value="KAI8001988.1"/>
    <property type="molecule type" value="Genomic_DNA"/>
</dbReference>
<proteinExistence type="predicted"/>
<keyword evidence="1" id="KW-0418">Kinase</keyword>
<evidence type="ECO:0000313" key="1">
    <source>
        <dbReference type="EMBL" id="KAI8001988.1"/>
    </source>
</evidence>
<organism evidence="1 2">
    <name type="scientific">Camellia lanceoleosa</name>
    <dbReference type="NCBI Taxonomy" id="1840588"/>
    <lineage>
        <taxon>Eukaryota</taxon>
        <taxon>Viridiplantae</taxon>
        <taxon>Streptophyta</taxon>
        <taxon>Embryophyta</taxon>
        <taxon>Tracheophyta</taxon>
        <taxon>Spermatophyta</taxon>
        <taxon>Magnoliopsida</taxon>
        <taxon>eudicotyledons</taxon>
        <taxon>Gunneridae</taxon>
        <taxon>Pentapetalae</taxon>
        <taxon>asterids</taxon>
        <taxon>Ericales</taxon>
        <taxon>Theaceae</taxon>
        <taxon>Camellia</taxon>
    </lineage>
</organism>
<dbReference type="Proteomes" id="UP001060215">
    <property type="component" value="Chromosome 8"/>
</dbReference>
<name>A0ACC0GN28_9ERIC</name>
<comment type="caution">
    <text evidence="1">The sequence shown here is derived from an EMBL/GenBank/DDBJ whole genome shotgun (WGS) entry which is preliminary data.</text>
</comment>
<gene>
    <name evidence="1" type="ORF">LOK49_LG09G01225</name>
</gene>
<protein>
    <submittedName>
        <fullName evidence="1">Inactive receptor kinase</fullName>
    </submittedName>
</protein>
<keyword evidence="2" id="KW-1185">Reference proteome</keyword>
<reference evidence="1 2" key="1">
    <citation type="journal article" date="2022" name="Plant J.">
        <title>Chromosome-level genome of Camellia lanceoleosa provides a valuable resource for understanding genome evolution and self-incompatibility.</title>
        <authorList>
            <person name="Gong W."/>
            <person name="Xiao S."/>
            <person name="Wang L."/>
            <person name="Liao Z."/>
            <person name="Chang Y."/>
            <person name="Mo W."/>
            <person name="Hu G."/>
            <person name="Li W."/>
            <person name="Zhao G."/>
            <person name="Zhu H."/>
            <person name="Hu X."/>
            <person name="Ji K."/>
            <person name="Xiang X."/>
            <person name="Song Q."/>
            <person name="Yuan D."/>
            <person name="Jin S."/>
            <person name="Zhang L."/>
        </authorList>
    </citation>
    <scope>NUCLEOTIDE SEQUENCE [LARGE SCALE GENOMIC DNA]</scope>
    <source>
        <strain evidence="1">SQ_2022a</strain>
    </source>
</reference>